<comment type="caution">
    <text evidence="3">The sequence shown here is derived from an EMBL/GenBank/DDBJ whole genome shotgun (WGS) entry which is preliminary data.</text>
</comment>
<dbReference type="RefSeq" id="WP_179782301.1">
    <property type="nucleotide sequence ID" value="NZ_JACCHK010000001.1"/>
</dbReference>
<keyword evidence="2" id="KW-0732">Signal</keyword>
<feature type="signal peptide" evidence="2">
    <location>
        <begin position="1"/>
        <end position="41"/>
    </location>
</feature>
<feature type="chain" id="PRO_5031368506" evidence="2">
    <location>
        <begin position="42"/>
        <end position="87"/>
    </location>
</feature>
<protein>
    <submittedName>
        <fullName evidence="3">Uncharacterized protein</fullName>
    </submittedName>
</protein>
<dbReference type="AlphaFoldDB" id="A0A7Y9X4R8"/>
<evidence type="ECO:0000256" key="1">
    <source>
        <dbReference type="SAM" id="MobiDB-lite"/>
    </source>
</evidence>
<gene>
    <name evidence="3" type="ORF">HNR22_004896</name>
</gene>
<name>A0A7Y9X4R8_9ACTN</name>
<keyword evidence="4" id="KW-1185">Reference proteome</keyword>
<reference evidence="3 4" key="1">
    <citation type="submission" date="2020-07" db="EMBL/GenBank/DDBJ databases">
        <title>Sequencing the genomes of 1000 actinobacteria strains.</title>
        <authorList>
            <person name="Klenk H.-P."/>
        </authorList>
    </citation>
    <scope>NUCLEOTIDE SEQUENCE [LARGE SCALE GENOMIC DNA]</scope>
    <source>
        <strain evidence="3 4">DSM 45876</strain>
    </source>
</reference>
<evidence type="ECO:0000256" key="2">
    <source>
        <dbReference type="SAM" id="SignalP"/>
    </source>
</evidence>
<proteinExistence type="predicted"/>
<evidence type="ECO:0000313" key="3">
    <source>
        <dbReference type="EMBL" id="NYH45169.1"/>
    </source>
</evidence>
<sequence>MRKSDKKRSSSPLWAPVRVPLKWLAATVALAVVATTGPATADGPDHGPGVEPTPERALTATGDETVRRMARTVYDFLVTPTEGAVEE</sequence>
<feature type="region of interest" description="Disordered" evidence="1">
    <location>
        <begin position="37"/>
        <end position="56"/>
    </location>
</feature>
<dbReference type="EMBL" id="JACCHK010000001">
    <property type="protein sequence ID" value="NYH45169.1"/>
    <property type="molecule type" value="Genomic_DNA"/>
</dbReference>
<dbReference type="Proteomes" id="UP000523545">
    <property type="component" value="Unassembled WGS sequence"/>
</dbReference>
<accession>A0A7Y9X4R8</accession>
<evidence type="ECO:0000313" key="4">
    <source>
        <dbReference type="Proteomes" id="UP000523545"/>
    </source>
</evidence>
<organism evidence="3 4">
    <name type="scientific">Micromonospora jinlongensis</name>
    <dbReference type="NCBI Taxonomy" id="1287877"/>
    <lineage>
        <taxon>Bacteria</taxon>
        <taxon>Bacillati</taxon>
        <taxon>Actinomycetota</taxon>
        <taxon>Actinomycetes</taxon>
        <taxon>Micromonosporales</taxon>
        <taxon>Micromonosporaceae</taxon>
        <taxon>Micromonospora</taxon>
    </lineage>
</organism>